<evidence type="ECO:0000313" key="14">
    <source>
        <dbReference type="Proteomes" id="UP000177111"/>
    </source>
</evidence>
<keyword evidence="10 11" id="KW-0472">Membrane</keyword>
<evidence type="ECO:0000256" key="6">
    <source>
        <dbReference type="ARBA" id="ARBA00022801"/>
    </source>
</evidence>
<keyword evidence="9 11" id="KW-0482">Metalloprotease</keyword>
<feature type="transmembrane region" description="Helical" evidence="11">
    <location>
        <begin position="91"/>
        <end position="111"/>
    </location>
</feature>
<sequence length="361" mass="39187">MMITAIIFIAVLAVLILVHELGHFVFAKRAGMKVEEFGFGFPPRLWSVKKGETTYSINWIPFGGFVKILGEDGEARDNPGSFASKPVRSRFMVLVSGVLMNFILAAVLLMLGNTLGLRIGLDSQLNNSNARDIQVQIAHVAKNSPAENAGLQLLDAIEGFKANGATVHLNDVKTIQEYIAINSGREITMLISRGGEVVEKNVTPRLAPPQGEGALGVSLIQTGVVSYPWYEAIWRGLKDSGVLLLNTVYGYWLFLKSLIIQGKLLGDVSGPIGIATLTGQAARIGFNYLIQFVALISMNLAVLNIIPFPALDGGRILLLGIEKIKGRPLSKKIEMAINSIGFALLILLMLYISVKDVARLF</sequence>
<evidence type="ECO:0000256" key="4">
    <source>
        <dbReference type="ARBA" id="ARBA00022670"/>
    </source>
</evidence>
<evidence type="ECO:0000256" key="5">
    <source>
        <dbReference type="ARBA" id="ARBA00022692"/>
    </source>
</evidence>
<evidence type="ECO:0000256" key="8">
    <source>
        <dbReference type="ARBA" id="ARBA00022989"/>
    </source>
</evidence>
<reference evidence="13 14" key="1">
    <citation type="journal article" date="2016" name="Nat. Commun.">
        <title>Thousands of microbial genomes shed light on interconnected biogeochemical processes in an aquifer system.</title>
        <authorList>
            <person name="Anantharaman K."/>
            <person name="Brown C.T."/>
            <person name="Hug L.A."/>
            <person name="Sharon I."/>
            <person name="Castelle C.J."/>
            <person name="Probst A.J."/>
            <person name="Thomas B.C."/>
            <person name="Singh A."/>
            <person name="Wilkins M.J."/>
            <person name="Karaoz U."/>
            <person name="Brodie E.L."/>
            <person name="Williams K.H."/>
            <person name="Hubbard S.S."/>
            <person name="Banfield J.F."/>
        </authorList>
    </citation>
    <scope>NUCLEOTIDE SEQUENCE [LARGE SCALE GENOMIC DNA]</scope>
</reference>
<evidence type="ECO:0000259" key="12">
    <source>
        <dbReference type="Pfam" id="PF02163"/>
    </source>
</evidence>
<organism evidence="13 14">
    <name type="scientific">Candidatus Yanofskybacteria bacterium RIFCSPLOWO2_02_FULL_44_18</name>
    <dbReference type="NCBI Taxonomy" id="1802705"/>
    <lineage>
        <taxon>Bacteria</taxon>
        <taxon>Candidatus Yanofskyibacteriota</taxon>
    </lineage>
</organism>
<dbReference type="GO" id="GO:0004222">
    <property type="term" value="F:metalloendopeptidase activity"/>
    <property type="evidence" value="ECO:0007669"/>
    <property type="project" value="InterPro"/>
</dbReference>
<accession>A0A1F8GZZ3</accession>
<dbReference type="Pfam" id="PF02163">
    <property type="entry name" value="Peptidase_M50"/>
    <property type="match status" value="1"/>
</dbReference>
<dbReference type="EMBL" id="MGKT01000006">
    <property type="protein sequence ID" value="OGN30992.1"/>
    <property type="molecule type" value="Genomic_DNA"/>
</dbReference>
<comment type="cofactor">
    <cofactor evidence="1 11">
        <name>Zn(2+)</name>
        <dbReference type="ChEBI" id="CHEBI:29105"/>
    </cofactor>
</comment>
<gene>
    <name evidence="13" type="ORF">A3I96_01705</name>
</gene>
<dbReference type="CDD" id="cd06163">
    <property type="entry name" value="S2P-M50_PDZ_RseP-like"/>
    <property type="match status" value="1"/>
</dbReference>
<dbReference type="AlphaFoldDB" id="A0A1F8GZZ3"/>
<dbReference type="NCBIfam" id="TIGR00054">
    <property type="entry name" value="RIP metalloprotease RseP"/>
    <property type="match status" value="1"/>
</dbReference>
<evidence type="ECO:0000256" key="7">
    <source>
        <dbReference type="ARBA" id="ARBA00022833"/>
    </source>
</evidence>
<keyword evidence="6 11" id="KW-0378">Hydrolase</keyword>
<feature type="transmembrane region" description="Helical" evidence="11">
    <location>
        <begin position="288"/>
        <end position="312"/>
    </location>
</feature>
<dbReference type="PANTHER" id="PTHR42837">
    <property type="entry name" value="REGULATOR OF SIGMA-E PROTEASE RSEP"/>
    <property type="match status" value="1"/>
</dbReference>
<dbReference type="InterPro" id="IPR004387">
    <property type="entry name" value="Pept_M50_Zn"/>
</dbReference>
<dbReference type="Gene3D" id="2.30.42.10">
    <property type="match status" value="1"/>
</dbReference>
<keyword evidence="5 11" id="KW-0812">Transmembrane</keyword>
<feature type="domain" description="Peptidase M50" evidence="12">
    <location>
        <begin position="8"/>
        <end position="348"/>
    </location>
</feature>
<evidence type="ECO:0000256" key="2">
    <source>
        <dbReference type="ARBA" id="ARBA00004141"/>
    </source>
</evidence>
<dbReference type="InterPro" id="IPR008915">
    <property type="entry name" value="Peptidase_M50"/>
</dbReference>
<keyword evidence="8 11" id="KW-1133">Transmembrane helix</keyword>
<dbReference type="GO" id="GO:0046872">
    <property type="term" value="F:metal ion binding"/>
    <property type="evidence" value="ECO:0007669"/>
    <property type="project" value="UniProtKB-KW"/>
</dbReference>
<comment type="subcellular location">
    <subcellularLocation>
        <location evidence="2">Membrane</location>
        <topology evidence="2">Multi-pass membrane protein</topology>
    </subcellularLocation>
</comment>
<proteinExistence type="inferred from homology"/>
<dbReference type="Proteomes" id="UP000177111">
    <property type="component" value="Unassembled WGS sequence"/>
</dbReference>
<evidence type="ECO:0000256" key="3">
    <source>
        <dbReference type="ARBA" id="ARBA00007931"/>
    </source>
</evidence>
<keyword evidence="4 13" id="KW-0645">Protease</keyword>
<evidence type="ECO:0000256" key="9">
    <source>
        <dbReference type="ARBA" id="ARBA00023049"/>
    </source>
</evidence>
<dbReference type="GO" id="GO:0016020">
    <property type="term" value="C:membrane"/>
    <property type="evidence" value="ECO:0007669"/>
    <property type="project" value="UniProtKB-SubCell"/>
</dbReference>
<dbReference type="EC" id="3.4.24.-" evidence="11"/>
<dbReference type="InterPro" id="IPR036034">
    <property type="entry name" value="PDZ_sf"/>
</dbReference>
<keyword evidence="7 11" id="KW-0862">Zinc</keyword>
<dbReference type="GO" id="GO:0006508">
    <property type="term" value="P:proteolysis"/>
    <property type="evidence" value="ECO:0007669"/>
    <property type="project" value="UniProtKB-KW"/>
</dbReference>
<evidence type="ECO:0000256" key="10">
    <source>
        <dbReference type="ARBA" id="ARBA00023136"/>
    </source>
</evidence>
<comment type="caution">
    <text evidence="13">The sequence shown here is derived from an EMBL/GenBank/DDBJ whole genome shotgun (WGS) entry which is preliminary data.</text>
</comment>
<feature type="transmembrane region" description="Helical" evidence="11">
    <location>
        <begin position="333"/>
        <end position="354"/>
    </location>
</feature>
<protein>
    <recommendedName>
        <fullName evidence="11">Zinc metalloprotease</fullName>
        <ecNumber evidence="11">3.4.24.-</ecNumber>
    </recommendedName>
</protein>
<evidence type="ECO:0000256" key="11">
    <source>
        <dbReference type="RuleBase" id="RU362031"/>
    </source>
</evidence>
<dbReference type="PANTHER" id="PTHR42837:SF2">
    <property type="entry name" value="MEMBRANE METALLOPROTEASE ARASP2, CHLOROPLASTIC-RELATED"/>
    <property type="match status" value="1"/>
</dbReference>
<evidence type="ECO:0000256" key="1">
    <source>
        <dbReference type="ARBA" id="ARBA00001947"/>
    </source>
</evidence>
<name>A0A1F8GZZ3_9BACT</name>
<keyword evidence="11" id="KW-0479">Metal-binding</keyword>
<evidence type="ECO:0000313" key="13">
    <source>
        <dbReference type="EMBL" id="OGN30992.1"/>
    </source>
</evidence>
<dbReference type="SUPFAM" id="SSF50156">
    <property type="entry name" value="PDZ domain-like"/>
    <property type="match status" value="1"/>
</dbReference>
<comment type="similarity">
    <text evidence="3 11">Belongs to the peptidase M50B family.</text>
</comment>